<dbReference type="EMBL" id="JAATJH010000008">
    <property type="protein sequence ID" value="NJC28080.1"/>
    <property type="molecule type" value="Genomic_DNA"/>
</dbReference>
<dbReference type="InterPro" id="IPR017261">
    <property type="entry name" value="DNA_mismatch_repair_MutS/MSH"/>
</dbReference>
<comment type="similarity">
    <text evidence="1 9 10">Belongs to the DNA mismatch repair MutS family.</text>
</comment>
<dbReference type="Gene3D" id="3.40.1170.10">
    <property type="entry name" value="DNA repair protein MutS, domain I"/>
    <property type="match status" value="1"/>
</dbReference>
<dbReference type="Pfam" id="PF01624">
    <property type="entry name" value="MutS_I"/>
    <property type="match status" value="1"/>
</dbReference>
<keyword evidence="7 9" id="KW-0234">DNA repair</keyword>
<feature type="coiled-coil region" evidence="11">
    <location>
        <begin position="505"/>
        <end position="532"/>
    </location>
</feature>
<dbReference type="Pfam" id="PF05190">
    <property type="entry name" value="MutS_IV"/>
    <property type="match status" value="1"/>
</dbReference>
<evidence type="ECO:0000256" key="1">
    <source>
        <dbReference type="ARBA" id="ARBA00006271"/>
    </source>
</evidence>
<evidence type="ECO:0000313" key="15">
    <source>
        <dbReference type="Proteomes" id="UP000770785"/>
    </source>
</evidence>
<dbReference type="Pfam" id="PF00488">
    <property type="entry name" value="MutS_V"/>
    <property type="match status" value="1"/>
</dbReference>
<evidence type="ECO:0000313" key="14">
    <source>
        <dbReference type="EMBL" id="NJC28080.1"/>
    </source>
</evidence>
<evidence type="ECO:0000256" key="6">
    <source>
        <dbReference type="ARBA" id="ARBA00023125"/>
    </source>
</evidence>
<feature type="region of interest" description="Disordered" evidence="12">
    <location>
        <begin position="821"/>
        <end position="849"/>
    </location>
</feature>
<keyword evidence="11" id="KW-0175">Coiled coil</keyword>
<dbReference type="CDD" id="cd03284">
    <property type="entry name" value="ABC_MutS1"/>
    <property type="match status" value="1"/>
</dbReference>
<organism evidence="14 15">
    <name type="scientific">Neolewinella antarctica</name>
    <dbReference type="NCBI Taxonomy" id="442734"/>
    <lineage>
        <taxon>Bacteria</taxon>
        <taxon>Pseudomonadati</taxon>
        <taxon>Bacteroidota</taxon>
        <taxon>Saprospiria</taxon>
        <taxon>Saprospirales</taxon>
        <taxon>Lewinellaceae</taxon>
        <taxon>Neolewinella</taxon>
    </lineage>
</organism>
<dbReference type="HAMAP" id="MF_00096">
    <property type="entry name" value="MutS"/>
    <property type="match status" value="1"/>
</dbReference>
<comment type="function">
    <text evidence="8 9">This protein is involved in the repair of mismatches in DNA. It is possible that it carries out the mismatch recognition step. This protein has a weak ATPase activity.</text>
</comment>
<evidence type="ECO:0000256" key="8">
    <source>
        <dbReference type="ARBA" id="ARBA00024647"/>
    </source>
</evidence>
<dbReference type="InterPro" id="IPR027417">
    <property type="entry name" value="P-loop_NTPase"/>
</dbReference>
<dbReference type="Gene3D" id="3.40.50.300">
    <property type="entry name" value="P-loop containing nucleotide triphosphate hydrolases"/>
    <property type="match status" value="1"/>
</dbReference>
<dbReference type="NCBIfam" id="NF003810">
    <property type="entry name" value="PRK05399.1"/>
    <property type="match status" value="1"/>
</dbReference>
<dbReference type="PIRSF" id="PIRSF037677">
    <property type="entry name" value="DNA_mis_repair_Msh6"/>
    <property type="match status" value="1"/>
</dbReference>
<dbReference type="InterPro" id="IPR007860">
    <property type="entry name" value="DNA_mmatch_repair_MutS_con_dom"/>
</dbReference>
<evidence type="ECO:0000259" key="13">
    <source>
        <dbReference type="PROSITE" id="PS00486"/>
    </source>
</evidence>
<keyword evidence="3 9" id="KW-0547">Nucleotide-binding</keyword>
<keyword evidence="4 9" id="KW-0227">DNA damage</keyword>
<dbReference type="Gene3D" id="3.30.420.110">
    <property type="entry name" value="MutS, connector domain"/>
    <property type="match status" value="1"/>
</dbReference>
<dbReference type="PANTHER" id="PTHR11361:SF34">
    <property type="entry name" value="DNA MISMATCH REPAIR PROTEIN MSH1, MITOCHONDRIAL"/>
    <property type="match status" value="1"/>
</dbReference>
<evidence type="ECO:0000256" key="7">
    <source>
        <dbReference type="ARBA" id="ARBA00023204"/>
    </source>
</evidence>
<dbReference type="Proteomes" id="UP000770785">
    <property type="component" value="Unassembled WGS sequence"/>
</dbReference>
<dbReference type="SUPFAM" id="SSF52540">
    <property type="entry name" value="P-loop containing nucleoside triphosphate hydrolases"/>
    <property type="match status" value="1"/>
</dbReference>
<dbReference type="SUPFAM" id="SSF55271">
    <property type="entry name" value="DNA repair protein MutS, domain I"/>
    <property type="match status" value="1"/>
</dbReference>
<protein>
    <recommendedName>
        <fullName evidence="2 9">DNA mismatch repair protein MutS</fullName>
    </recommendedName>
</protein>
<dbReference type="InterPro" id="IPR007696">
    <property type="entry name" value="DNA_mismatch_repair_MutS_core"/>
</dbReference>
<dbReference type="SMART" id="SM00533">
    <property type="entry name" value="MUTSd"/>
    <property type="match status" value="1"/>
</dbReference>
<dbReference type="InterPro" id="IPR045076">
    <property type="entry name" value="MutS"/>
</dbReference>
<evidence type="ECO:0000256" key="5">
    <source>
        <dbReference type="ARBA" id="ARBA00022840"/>
    </source>
</evidence>
<keyword evidence="5 9" id="KW-0067">ATP-binding</keyword>
<dbReference type="Gene3D" id="1.10.1420.10">
    <property type="match status" value="2"/>
</dbReference>
<name>A0ABX0XFJ4_9BACT</name>
<dbReference type="PROSITE" id="PS00486">
    <property type="entry name" value="DNA_MISMATCH_REPAIR_2"/>
    <property type="match status" value="1"/>
</dbReference>
<evidence type="ECO:0000256" key="4">
    <source>
        <dbReference type="ARBA" id="ARBA00022763"/>
    </source>
</evidence>
<evidence type="ECO:0000256" key="3">
    <source>
        <dbReference type="ARBA" id="ARBA00022741"/>
    </source>
</evidence>
<dbReference type="NCBIfam" id="TIGR01070">
    <property type="entry name" value="mutS1"/>
    <property type="match status" value="1"/>
</dbReference>
<dbReference type="PANTHER" id="PTHR11361">
    <property type="entry name" value="DNA MISMATCH REPAIR PROTEIN MUTS FAMILY MEMBER"/>
    <property type="match status" value="1"/>
</dbReference>
<reference evidence="14 15" key="1">
    <citation type="submission" date="2020-03" db="EMBL/GenBank/DDBJ databases">
        <title>Genomic Encyclopedia of Type Strains, Phase IV (KMG-IV): sequencing the most valuable type-strain genomes for metagenomic binning, comparative biology and taxonomic classification.</title>
        <authorList>
            <person name="Goeker M."/>
        </authorList>
    </citation>
    <scope>NUCLEOTIDE SEQUENCE [LARGE SCALE GENOMIC DNA]</scope>
    <source>
        <strain evidence="14 15">DSM 105096</strain>
    </source>
</reference>
<dbReference type="Pfam" id="PF05188">
    <property type="entry name" value="MutS_II"/>
    <property type="match status" value="1"/>
</dbReference>
<keyword evidence="15" id="KW-1185">Reference proteome</keyword>
<evidence type="ECO:0000256" key="12">
    <source>
        <dbReference type="SAM" id="MobiDB-lite"/>
    </source>
</evidence>
<dbReference type="RefSeq" id="WP_168039767.1">
    <property type="nucleotide sequence ID" value="NZ_JAATJH010000008.1"/>
</dbReference>
<keyword evidence="6 9" id="KW-0238">DNA-binding</keyword>
<comment type="caution">
    <text evidence="14">The sequence shown here is derived from an EMBL/GenBank/DDBJ whole genome shotgun (WGS) entry which is preliminary data.</text>
</comment>
<dbReference type="Pfam" id="PF05192">
    <property type="entry name" value="MutS_III"/>
    <property type="match status" value="1"/>
</dbReference>
<feature type="domain" description="DNA mismatch repair proteins mutS family" evidence="13">
    <location>
        <begin position="697"/>
        <end position="713"/>
    </location>
</feature>
<dbReference type="InterPro" id="IPR036678">
    <property type="entry name" value="MutS_con_dom_sf"/>
</dbReference>
<dbReference type="InterPro" id="IPR005748">
    <property type="entry name" value="DNA_mismatch_repair_MutS"/>
</dbReference>
<feature type="binding site" evidence="9">
    <location>
        <begin position="623"/>
        <end position="630"/>
    </location>
    <ligand>
        <name>ATP</name>
        <dbReference type="ChEBI" id="CHEBI:30616"/>
    </ligand>
</feature>
<accession>A0ABX0XFJ4</accession>
<dbReference type="InterPro" id="IPR007695">
    <property type="entry name" value="DNA_mismatch_repair_MutS-lik_N"/>
</dbReference>
<dbReference type="InterPro" id="IPR000432">
    <property type="entry name" value="DNA_mismatch_repair_MutS_C"/>
</dbReference>
<dbReference type="SMART" id="SM00534">
    <property type="entry name" value="MUTSac"/>
    <property type="match status" value="1"/>
</dbReference>
<evidence type="ECO:0000256" key="2">
    <source>
        <dbReference type="ARBA" id="ARBA00021982"/>
    </source>
</evidence>
<evidence type="ECO:0000256" key="10">
    <source>
        <dbReference type="RuleBase" id="RU003756"/>
    </source>
</evidence>
<proteinExistence type="inferred from homology"/>
<gene>
    <name evidence="9" type="primary">mutS</name>
    <name evidence="14" type="ORF">GGR27_003599</name>
</gene>
<evidence type="ECO:0000256" key="9">
    <source>
        <dbReference type="HAMAP-Rule" id="MF_00096"/>
    </source>
</evidence>
<dbReference type="SUPFAM" id="SSF48334">
    <property type="entry name" value="DNA repair protein MutS, domain III"/>
    <property type="match status" value="1"/>
</dbReference>
<dbReference type="InterPro" id="IPR036187">
    <property type="entry name" value="DNA_mismatch_repair_MutS_sf"/>
</dbReference>
<dbReference type="SUPFAM" id="SSF53150">
    <property type="entry name" value="DNA repair protein MutS, domain II"/>
    <property type="match status" value="1"/>
</dbReference>
<dbReference type="InterPro" id="IPR007861">
    <property type="entry name" value="DNA_mismatch_repair_MutS_clamp"/>
</dbReference>
<dbReference type="InterPro" id="IPR016151">
    <property type="entry name" value="DNA_mismatch_repair_MutS_N"/>
</dbReference>
<sequence>MAKASKKSKKVTPLMAQYNKVKAKHPDALLLFRVGDFYETFGEDAVKASQTLGITLTSRNNGGSDVELAGFPYHSLDVYLPRLIKSGFRVAICEQLEKPSKEKKIVKRGVTEIVTPGLATSDKLLEHKLNNFLACVTYSGGKKDLFGLALLDISTGEFLVAEGAADYVDKLLQSFQPKEVLISKEHRKDFPERFGDRFYLTARDEWIFTEDYTQEKLLKQFKAITLKGFGIEGMKQAQIAAGGVLHYLESTENRNLQHVTRIARLANDRYVWLDRFTIRNLELLYSPHDGGVPLVNVMDHTVTPMGGRLLRKWVVLPLIDVEAIRARHSVVRAFVGSPVLLQDVDAALKEIGDLERLISKVPLGRVNPREVRALAQALCAIGPIKKLLAGSGNEILSAMAKKLDALPAVCDEINRQVKESPAVNLNKGGVIADDFDPELDDLRDITRNGKKRLAGIQEREAKRTGITNLKIGFNNVFGYYLEVTNKHKNDAPPEWTRKQTLANAERYITEELKELEDKILNAEDLILQREETLYEELVIWLQQYIGPVQANALHIGRLDCLLSHAKLANRNRYCEPVLDDTQDIDIEEGRHPVIEKQLGVGERYVPNDVKLDTSNQQIIMITGPNMAGKSALLRQTALISLMAQMGSFVPAKAARLGLVDRVFTRVGASDNISSGESTFMVEMNETASIMNNITDRSLILLDEIGRGTSTFDGISIAWAIAEYLHSNGRARPKTLFATHYHELNELADRLDRVKNYSIAIKEHAGKIIFLRKLIPGGSAHSFGIHVAQMAGMPPEIVHRATDILAQLESQHIDQGSLDMGVPTESGTNSRVAAAGDKPNGKKQGGVPASPKIAANQFSQPAPQLSIFETVDPTAGKLKAMLEELNLNQMTPIECMMKLNELKAVLA</sequence>
<evidence type="ECO:0000256" key="11">
    <source>
        <dbReference type="SAM" id="Coils"/>
    </source>
</evidence>